<keyword evidence="2" id="KW-0238">DNA-binding</keyword>
<evidence type="ECO:0000313" key="6">
    <source>
        <dbReference type="EMBL" id="RZB98325.1"/>
    </source>
</evidence>
<feature type="region of interest" description="Disordered" evidence="4">
    <location>
        <begin position="1"/>
        <end position="25"/>
    </location>
</feature>
<dbReference type="Proteomes" id="UP000289340">
    <property type="component" value="Chromosome 8"/>
</dbReference>
<proteinExistence type="predicted"/>
<dbReference type="PROSITE" id="PS50217">
    <property type="entry name" value="BZIP"/>
    <property type="match status" value="1"/>
</dbReference>
<dbReference type="GO" id="GO:0003700">
    <property type="term" value="F:DNA-binding transcription factor activity"/>
    <property type="evidence" value="ECO:0007669"/>
    <property type="project" value="InterPro"/>
</dbReference>
<name>A0A445JIN5_GLYSO</name>
<organism evidence="6 7">
    <name type="scientific">Glycine soja</name>
    <name type="common">Wild soybean</name>
    <dbReference type="NCBI Taxonomy" id="3848"/>
    <lineage>
        <taxon>Eukaryota</taxon>
        <taxon>Viridiplantae</taxon>
        <taxon>Streptophyta</taxon>
        <taxon>Embryophyta</taxon>
        <taxon>Tracheophyta</taxon>
        <taxon>Spermatophyta</taxon>
        <taxon>Magnoliopsida</taxon>
        <taxon>eudicotyledons</taxon>
        <taxon>Gunneridae</taxon>
        <taxon>Pentapetalae</taxon>
        <taxon>rosids</taxon>
        <taxon>fabids</taxon>
        <taxon>Fabales</taxon>
        <taxon>Fabaceae</taxon>
        <taxon>Papilionoideae</taxon>
        <taxon>50 kb inversion clade</taxon>
        <taxon>NPAAA clade</taxon>
        <taxon>indigoferoid/millettioid clade</taxon>
        <taxon>Phaseoleae</taxon>
        <taxon>Glycine</taxon>
        <taxon>Glycine subgen. Soja</taxon>
    </lineage>
</organism>
<dbReference type="Pfam" id="PF00170">
    <property type="entry name" value="bZIP_1"/>
    <property type="match status" value="1"/>
</dbReference>
<dbReference type="Gene3D" id="1.20.5.170">
    <property type="match status" value="1"/>
</dbReference>
<dbReference type="GO" id="GO:0045893">
    <property type="term" value="P:positive regulation of DNA-templated transcription"/>
    <property type="evidence" value="ECO:0007669"/>
    <property type="project" value="InterPro"/>
</dbReference>
<dbReference type="GO" id="GO:0003677">
    <property type="term" value="F:DNA binding"/>
    <property type="evidence" value="ECO:0007669"/>
    <property type="project" value="UniProtKB-KW"/>
</dbReference>
<sequence>MGTQTMGTHGGGGDSNGKQSPLQPLVRQNSMYSLTLDEVQNQLGDLGKPLTSMNIDELLKNVWTAEASQTIGMDNEGTAQASQASLQRQASLSLTGALSKKTVDEVWRDIQQNKIVGEKKFQDRHPTLGEMTLEDFLVKAGVVAGASSNRTNTSTIAGVDSNVAVPQFPSQAQWIQYPQAQYQHPPQSLMGMYMPSQDTQTPGRKKSTSEDMIEKTVERRQKRMIKNRESAARSRARKQAYTNELENKVSRLEEENERLRKRKELEQMLSCAPPPEPKYQLRRIASAPF</sequence>
<keyword evidence="7" id="KW-1185">Reference proteome</keyword>
<evidence type="ECO:0000256" key="2">
    <source>
        <dbReference type="ARBA" id="ARBA00023125"/>
    </source>
</evidence>
<dbReference type="PANTHER" id="PTHR22952">
    <property type="entry name" value="CAMP-RESPONSE ELEMENT BINDING PROTEIN-RELATED"/>
    <property type="match status" value="1"/>
</dbReference>
<dbReference type="InterPro" id="IPR004827">
    <property type="entry name" value="bZIP"/>
</dbReference>
<evidence type="ECO:0000313" key="7">
    <source>
        <dbReference type="Proteomes" id="UP000289340"/>
    </source>
</evidence>
<dbReference type="SUPFAM" id="SSF57959">
    <property type="entry name" value="Leucine zipper domain"/>
    <property type="match status" value="1"/>
</dbReference>
<reference evidence="6 7" key="1">
    <citation type="submission" date="2018-09" db="EMBL/GenBank/DDBJ databases">
        <title>A high-quality reference genome of wild soybean provides a powerful tool to mine soybean genomes.</title>
        <authorList>
            <person name="Xie M."/>
            <person name="Chung C.Y.L."/>
            <person name="Li M.-W."/>
            <person name="Wong F.-L."/>
            <person name="Chan T.-F."/>
            <person name="Lam H.-M."/>
        </authorList>
    </citation>
    <scope>NUCLEOTIDE SEQUENCE [LARGE SCALE GENOMIC DNA]</scope>
    <source>
        <strain evidence="7">cv. W05</strain>
        <tissue evidence="6">Hypocotyl of etiolated seedlings</tissue>
    </source>
</reference>
<keyword evidence="3" id="KW-0539">Nucleus</keyword>
<evidence type="ECO:0000259" key="5">
    <source>
        <dbReference type="PROSITE" id="PS50217"/>
    </source>
</evidence>
<comment type="subcellular location">
    <subcellularLocation>
        <location evidence="1">Nucleus</location>
    </subcellularLocation>
</comment>
<protein>
    <submittedName>
        <fullName evidence="6">ABSCISIC ACID-INSENSITIVE 5-like protein 2 isoform C</fullName>
    </submittedName>
</protein>
<dbReference type="FunFam" id="1.20.5.170:FF:000036">
    <property type="entry name" value="ABSCISIC ACID-INSENSITIVE 5-like protein 2"/>
    <property type="match status" value="1"/>
</dbReference>
<dbReference type="InterPro" id="IPR043452">
    <property type="entry name" value="BZIP46-like"/>
</dbReference>
<dbReference type="AlphaFoldDB" id="A0A445JIN5"/>
<feature type="domain" description="BZIP" evidence="5">
    <location>
        <begin position="217"/>
        <end position="262"/>
    </location>
</feature>
<dbReference type="CDD" id="cd14707">
    <property type="entry name" value="bZIP_plant_BZIP46"/>
    <property type="match status" value="1"/>
</dbReference>
<dbReference type="InterPro" id="IPR046347">
    <property type="entry name" value="bZIP_sf"/>
</dbReference>
<accession>A0A445JIN5</accession>
<comment type="caution">
    <text evidence="6">The sequence shown here is derived from an EMBL/GenBank/DDBJ whole genome shotgun (WGS) entry which is preliminary data.</text>
</comment>
<evidence type="ECO:0000256" key="1">
    <source>
        <dbReference type="ARBA" id="ARBA00004123"/>
    </source>
</evidence>
<evidence type="ECO:0000256" key="4">
    <source>
        <dbReference type="SAM" id="MobiDB-lite"/>
    </source>
</evidence>
<dbReference type="GO" id="GO:0005634">
    <property type="term" value="C:nucleus"/>
    <property type="evidence" value="ECO:0007669"/>
    <property type="project" value="UniProtKB-SubCell"/>
</dbReference>
<dbReference type="PANTHER" id="PTHR22952:SF385">
    <property type="entry name" value="ABSCISIC ACID-INSENSITIVE 5-LIKE PROTEIN 2"/>
    <property type="match status" value="1"/>
</dbReference>
<dbReference type="PROSITE" id="PS00036">
    <property type="entry name" value="BZIP_BASIC"/>
    <property type="match status" value="1"/>
</dbReference>
<dbReference type="EMBL" id="QZWG01000008">
    <property type="protein sequence ID" value="RZB98325.1"/>
    <property type="molecule type" value="Genomic_DNA"/>
</dbReference>
<gene>
    <name evidence="6" type="ORF">D0Y65_021337</name>
</gene>
<dbReference type="SMR" id="A0A445JIN5"/>
<feature type="region of interest" description="Disordered" evidence="4">
    <location>
        <begin position="225"/>
        <end position="289"/>
    </location>
</feature>
<evidence type="ECO:0000256" key="3">
    <source>
        <dbReference type="ARBA" id="ARBA00023242"/>
    </source>
</evidence>
<dbReference type="SMART" id="SM00338">
    <property type="entry name" value="BRLZ"/>
    <property type="match status" value="1"/>
</dbReference>
<dbReference type="Gramene" id="XM_028388982.1">
    <property type="protein sequence ID" value="XP_028244783.1"/>
    <property type="gene ID" value="LOC114422560"/>
</dbReference>